<evidence type="ECO:0000313" key="2">
    <source>
        <dbReference type="EMBL" id="NGM51852.1"/>
    </source>
</evidence>
<gene>
    <name evidence="2" type="ORF">G5B46_19760</name>
</gene>
<name>A0A6G4R242_9CAUL</name>
<evidence type="ECO:0000256" key="1">
    <source>
        <dbReference type="SAM" id="SignalP"/>
    </source>
</evidence>
<sequence length="285" mass="30785">MKSAAAIASLALALMIAGPGAAAPSPPVPTPPELEKPIDGYDLRTPYQLWWYWIERSKGPIIEAVIDTPATPPPGERAFGQRQLYFKGFGEMGLFAGGDAQLFCRPAQPYGFDKDSCHIVLRKVSIPVEVGGHSKPTSLSRWMRENFDGPALARHLKAEGVSPQTDWWFADRARIFAASASPAAALKAELRVERVDSRDCPAMAKAFAALDAASLDLRLDLFGVGKDAVPRAPMPHSSQWVYTLGLMREDGAVTLETTSKTVEAHVVPILKAADACLAQAPKPQQ</sequence>
<organism evidence="2">
    <name type="scientific">Caulobacter sp. 602-2</name>
    <dbReference type="NCBI Taxonomy" id="2710887"/>
    <lineage>
        <taxon>Bacteria</taxon>
        <taxon>Pseudomonadati</taxon>
        <taxon>Pseudomonadota</taxon>
        <taxon>Alphaproteobacteria</taxon>
        <taxon>Caulobacterales</taxon>
        <taxon>Caulobacteraceae</taxon>
        <taxon>Caulobacter</taxon>
    </lineage>
</organism>
<reference evidence="2" key="1">
    <citation type="submission" date="2020-02" db="EMBL/GenBank/DDBJ databases">
        <authorList>
            <person name="Gao J."/>
            <person name="Sun J."/>
        </authorList>
    </citation>
    <scope>NUCLEOTIDE SEQUENCE</scope>
    <source>
        <strain evidence="2">602-2</strain>
    </source>
</reference>
<protein>
    <submittedName>
        <fullName evidence="2">Uncharacterized protein</fullName>
    </submittedName>
</protein>
<comment type="caution">
    <text evidence="2">The sequence shown here is derived from an EMBL/GenBank/DDBJ whole genome shotgun (WGS) entry which is preliminary data.</text>
</comment>
<dbReference type="EMBL" id="JAAKGT010000011">
    <property type="protein sequence ID" value="NGM51852.1"/>
    <property type="molecule type" value="Genomic_DNA"/>
</dbReference>
<proteinExistence type="predicted"/>
<dbReference type="AlphaFoldDB" id="A0A6G4R242"/>
<feature type="signal peptide" evidence="1">
    <location>
        <begin position="1"/>
        <end position="22"/>
    </location>
</feature>
<feature type="chain" id="PRO_5026089819" evidence="1">
    <location>
        <begin position="23"/>
        <end position="285"/>
    </location>
</feature>
<dbReference type="RefSeq" id="WP_165261697.1">
    <property type="nucleotide sequence ID" value="NZ_JAAKGT010000011.1"/>
</dbReference>
<keyword evidence="1" id="KW-0732">Signal</keyword>
<accession>A0A6G4R242</accession>